<proteinExistence type="predicted"/>
<dbReference type="Proteomes" id="UP000824065">
    <property type="component" value="Unassembled WGS sequence"/>
</dbReference>
<feature type="domain" description="D-alanyl-D-alanine carboxypeptidase-like core" evidence="2">
    <location>
        <begin position="153"/>
        <end position="291"/>
    </location>
</feature>
<dbReference type="CDD" id="cd14852">
    <property type="entry name" value="LD-carboxypeptidase"/>
    <property type="match status" value="1"/>
</dbReference>
<comment type="caution">
    <text evidence="3">The sequence shown here is derived from an EMBL/GenBank/DDBJ whole genome shotgun (WGS) entry which is preliminary data.</text>
</comment>
<dbReference type="InterPro" id="IPR058193">
    <property type="entry name" value="VanY/YodJ_core_dom"/>
</dbReference>
<reference evidence="3" key="2">
    <citation type="submission" date="2021-04" db="EMBL/GenBank/DDBJ databases">
        <authorList>
            <person name="Gilroy R."/>
        </authorList>
    </citation>
    <scope>NUCLEOTIDE SEQUENCE</scope>
    <source>
        <strain evidence="3">ChiBcec16-3735</strain>
    </source>
</reference>
<dbReference type="InterPro" id="IPR052179">
    <property type="entry name" value="DD-CPase-like"/>
</dbReference>
<feature type="region of interest" description="Disordered" evidence="1">
    <location>
        <begin position="59"/>
        <end position="105"/>
    </location>
</feature>
<evidence type="ECO:0000256" key="1">
    <source>
        <dbReference type="SAM" id="MobiDB-lite"/>
    </source>
</evidence>
<evidence type="ECO:0000313" key="3">
    <source>
        <dbReference type="EMBL" id="HIZ58186.1"/>
    </source>
</evidence>
<evidence type="ECO:0000259" key="2">
    <source>
        <dbReference type="Pfam" id="PF02557"/>
    </source>
</evidence>
<dbReference type="InterPro" id="IPR003709">
    <property type="entry name" value="VanY-like_core_dom"/>
</dbReference>
<name>A0A9D2FGZ5_9FIRM</name>
<feature type="compositionally biased region" description="Basic residues" evidence="1">
    <location>
        <begin position="12"/>
        <end position="24"/>
    </location>
</feature>
<dbReference type="EMBL" id="DXBJ01000046">
    <property type="protein sequence ID" value="HIZ58186.1"/>
    <property type="molecule type" value="Genomic_DNA"/>
</dbReference>
<dbReference type="PANTHER" id="PTHR34385:SF1">
    <property type="entry name" value="PEPTIDOGLYCAN L-ALANYL-D-GLUTAMATE ENDOPEPTIDASE CWLK"/>
    <property type="match status" value="1"/>
</dbReference>
<organism evidence="3 4">
    <name type="scientific">Candidatus Faecalibacterium gallistercoris</name>
    <dbReference type="NCBI Taxonomy" id="2838579"/>
    <lineage>
        <taxon>Bacteria</taxon>
        <taxon>Bacillati</taxon>
        <taxon>Bacillota</taxon>
        <taxon>Clostridia</taxon>
        <taxon>Eubacteriales</taxon>
        <taxon>Oscillospiraceae</taxon>
        <taxon>Faecalibacterium</taxon>
    </lineage>
</organism>
<dbReference type="GO" id="GO:0006508">
    <property type="term" value="P:proteolysis"/>
    <property type="evidence" value="ECO:0007669"/>
    <property type="project" value="InterPro"/>
</dbReference>
<gene>
    <name evidence="3" type="ORF">H9725_06360</name>
</gene>
<dbReference type="AlphaFoldDB" id="A0A9D2FGZ5"/>
<dbReference type="Pfam" id="PF02557">
    <property type="entry name" value="VanY"/>
    <property type="match status" value="1"/>
</dbReference>
<dbReference type="Gene3D" id="3.30.1380.10">
    <property type="match status" value="1"/>
</dbReference>
<sequence length="319" mass="34253">MPPYPNHDPHHPPRRRLTRAEMRRRRRRRAIRRLAVLLGALALVAGGVSFAVTRLQADVPSASAASPAPVEGTGAVSSGVRNGTGAAGGTSTAAGTAESTAPAQPQNALGLTAAEAAAMLADPRMVLVNHQVPMPEDYTFDTKECGSATAINKTLQTEAADAFLEMQAAAAADGITVWMQSGYRSVEYQTTLYNNKTQQFLNQGYDEAAAREMAANIVNPPRYSEHNCGLAADLNCPEFTALEPGFEDTAAFDWLCQHAGDYGFILRYPKGEAAEAVTEITYEPWHWRYVGPENAARINASGLIFEQYIAELQSIAAAV</sequence>
<feature type="region of interest" description="Disordered" evidence="1">
    <location>
        <begin position="1"/>
        <end position="24"/>
    </location>
</feature>
<protein>
    <submittedName>
        <fullName evidence="3">M15 family metallopeptidase</fullName>
    </submittedName>
</protein>
<reference evidence="3" key="1">
    <citation type="journal article" date="2021" name="PeerJ">
        <title>Extensive microbial diversity within the chicken gut microbiome revealed by metagenomics and culture.</title>
        <authorList>
            <person name="Gilroy R."/>
            <person name="Ravi A."/>
            <person name="Getino M."/>
            <person name="Pursley I."/>
            <person name="Horton D.L."/>
            <person name="Alikhan N.F."/>
            <person name="Baker D."/>
            <person name="Gharbi K."/>
            <person name="Hall N."/>
            <person name="Watson M."/>
            <person name="Adriaenssens E.M."/>
            <person name="Foster-Nyarko E."/>
            <person name="Jarju S."/>
            <person name="Secka A."/>
            <person name="Antonio M."/>
            <person name="Oren A."/>
            <person name="Chaudhuri R.R."/>
            <person name="La Ragione R."/>
            <person name="Hildebrand F."/>
            <person name="Pallen M.J."/>
        </authorList>
    </citation>
    <scope>NUCLEOTIDE SEQUENCE</scope>
    <source>
        <strain evidence="3">ChiBcec16-3735</strain>
    </source>
</reference>
<dbReference type="PANTHER" id="PTHR34385">
    <property type="entry name" value="D-ALANYL-D-ALANINE CARBOXYPEPTIDASE"/>
    <property type="match status" value="1"/>
</dbReference>
<feature type="compositionally biased region" description="Low complexity" evidence="1">
    <location>
        <begin position="60"/>
        <end position="69"/>
    </location>
</feature>
<dbReference type="GO" id="GO:0008233">
    <property type="term" value="F:peptidase activity"/>
    <property type="evidence" value="ECO:0007669"/>
    <property type="project" value="InterPro"/>
</dbReference>
<feature type="compositionally biased region" description="Low complexity" evidence="1">
    <location>
        <begin position="89"/>
        <end position="101"/>
    </location>
</feature>
<evidence type="ECO:0000313" key="4">
    <source>
        <dbReference type="Proteomes" id="UP000824065"/>
    </source>
</evidence>
<dbReference type="InterPro" id="IPR009045">
    <property type="entry name" value="Zn_M74/Hedgehog-like"/>
</dbReference>
<accession>A0A9D2FGZ5</accession>
<dbReference type="SUPFAM" id="SSF55166">
    <property type="entry name" value="Hedgehog/DD-peptidase"/>
    <property type="match status" value="1"/>
</dbReference>